<dbReference type="InterPro" id="IPR004547">
    <property type="entry name" value="Glucosamine6P_isomerase"/>
</dbReference>
<dbReference type="GO" id="GO:0004342">
    <property type="term" value="F:glucosamine-6-phosphate deaminase activity"/>
    <property type="evidence" value="ECO:0007669"/>
    <property type="project" value="UniProtKB-UniRule"/>
</dbReference>
<dbReference type="UniPathway" id="UPA00629">
    <property type="reaction ID" value="UER00684"/>
</dbReference>
<dbReference type="Pfam" id="PF01182">
    <property type="entry name" value="Glucosamine_iso"/>
    <property type="match status" value="1"/>
</dbReference>
<evidence type="ECO:0000259" key="5">
    <source>
        <dbReference type="Pfam" id="PF01182"/>
    </source>
</evidence>
<dbReference type="GO" id="GO:0042802">
    <property type="term" value="F:identical protein binding"/>
    <property type="evidence" value="ECO:0007669"/>
    <property type="project" value="TreeGrafter"/>
</dbReference>
<dbReference type="RefSeq" id="WP_027048596.1">
    <property type="nucleotide sequence ID" value="NZ_CP025257.1"/>
</dbReference>
<accession>A0A2K9BKN1</accession>
<dbReference type="Proteomes" id="UP000233419">
    <property type="component" value="Chromosome"/>
</dbReference>
<name>A0A2K9BKN1_9MOLU</name>
<dbReference type="HAMAP" id="MF_01241">
    <property type="entry name" value="GlcN6P_deamin"/>
    <property type="match status" value="1"/>
</dbReference>
<evidence type="ECO:0000313" key="7">
    <source>
        <dbReference type="Proteomes" id="UP000233419"/>
    </source>
</evidence>
<evidence type="ECO:0000313" key="6">
    <source>
        <dbReference type="EMBL" id="AUF83781.1"/>
    </source>
</evidence>
<dbReference type="NCBIfam" id="TIGR00502">
    <property type="entry name" value="nagB"/>
    <property type="match status" value="1"/>
</dbReference>
<dbReference type="PANTHER" id="PTHR11280:SF5">
    <property type="entry name" value="GLUCOSAMINE-6-PHOSPHATE ISOMERASE"/>
    <property type="match status" value="1"/>
</dbReference>
<comment type="similarity">
    <text evidence="4">Belongs to the glucosamine/galactosamine-6-phosphate isomerase family. NagB subfamily.</text>
</comment>
<protein>
    <recommendedName>
        <fullName evidence="4">Glucosamine-6-phosphate deaminase</fullName>
        <ecNumber evidence="4">3.5.99.6</ecNumber>
    </recommendedName>
    <alternativeName>
        <fullName evidence="4">GlcN6P deaminase</fullName>
        <shortName evidence="4">GNPDA</shortName>
    </alternativeName>
    <alternativeName>
        <fullName evidence="4">Glucosamine-6-phosphate isomerase</fullName>
    </alternativeName>
</protein>
<proteinExistence type="inferred from homology"/>
<dbReference type="InterPro" id="IPR006148">
    <property type="entry name" value="Glc/Gal-6P_isomerase"/>
</dbReference>
<comment type="function">
    <text evidence="4">Catalyzes the reversible isomerization-deamination of glucosamine 6-phosphate (GlcN6P) to form fructose 6-phosphate (Fru6P) and ammonium ion.</text>
</comment>
<comment type="caution">
    <text evidence="4">Lacks conserved residue(s) required for the propagation of feature annotation.</text>
</comment>
<dbReference type="Gene3D" id="3.40.50.1360">
    <property type="match status" value="1"/>
</dbReference>
<dbReference type="GO" id="GO:0006043">
    <property type="term" value="P:glucosamine catabolic process"/>
    <property type="evidence" value="ECO:0007669"/>
    <property type="project" value="TreeGrafter"/>
</dbReference>
<keyword evidence="7" id="KW-1185">Reference proteome</keyword>
<dbReference type="EMBL" id="CP025257">
    <property type="protein sequence ID" value="AUF83781.1"/>
    <property type="molecule type" value="Genomic_DNA"/>
</dbReference>
<dbReference type="FunFam" id="3.40.50.1360:FF:000003">
    <property type="entry name" value="Glucosamine-6-phosphate deaminase"/>
    <property type="match status" value="1"/>
</dbReference>
<dbReference type="GO" id="GO:0005975">
    <property type="term" value="P:carbohydrate metabolic process"/>
    <property type="evidence" value="ECO:0007669"/>
    <property type="project" value="InterPro"/>
</dbReference>
<feature type="active site" description="For ring-opening step" evidence="4">
    <location>
        <position position="133"/>
    </location>
</feature>
<dbReference type="PANTHER" id="PTHR11280">
    <property type="entry name" value="GLUCOSAMINE-6-PHOSPHATE ISOMERASE"/>
    <property type="match status" value="1"/>
</dbReference>
<gene>
    <name evidence="4 6" type="primary">nagB</name>
    <name evidence="6" type="ORF">CXP39_03145</name>
</gene>
<dbReference type="SUPFAM" id="SSF100950">
    <property type="entry name" value="NagB/RpiA/CoA transferase-like"/>
    <property type="match status" value="1"/>
</dbReference>
<dbReference type="KEGG" id="msyr:CXP39_03145"/>
<keyword evidence="2 4" id="KW-0378">Hydrolase</keyword>
<keyword evidence="3 4" id="KW-0119">Carbohydrate metabolism</keyword>
<feature type="active site" description="Proton acceptor; for ring-opening step" evidence="4">
    <location>
        <position position="135"/>
    </location>
</feature>
<evidence type="ECO:0000256" key="2">
    <source>
        <dbReference type="ARBA" id="ARBA00022801"/>
    </source>
</evidence>
<dbReference type="InterPro" id="IPR037171">
    <property type="entry name" value="NagB/RpiA_transferase-like"/>
</dbReference>
<dbReference type="AlphaFoldDB" id="A0A2K9BKN1"/>
<feature type="domain" description="Glucosamine/galactosamine-6-phosphate isomerase" evidence="5">
    <location>
        <begin position="12"/>
        <end position="227"/>
    </location>
</feature>
<evidence type="ECO:0000256" key="3">
    <source>
        <dbReference type="ARBA" id="ARBA00023277"/>
    </source>
</evidence>
<sequence>MEVIIVKDNQEAGTVAANIIAERIKQNPKIVLGLATGSTPITTYQTLVKKCQEDNLDFSRITTFNLDEYKGLLPTHEQSYRYFMNQNLFDHININKAQTFIPSGIDLQDPEQYDNSIESAGGIDLQLLGLGVNGHVGFNEPGTSFDSKTAVVDLAQSTISSNSRFFSTKEEVPTQAVSMGLASIMNAKEILLIATGSNKAEAVYHLVKGKVTEQWPCSILQKHSNTTIIIDKKAASLLEK</sequence>
<feature type="active site" description="Proton acceptor; for enolization step" evidence="4">
    <location>
        <position position="67"/>
    </location>
</feature>
<evidence type="ECO:0000256" key="4">
    <source>
        <dbReference type="HAMAP-Rule" id="MF_01241"/>
    </source>
</evidence>
<feature type="active site" description="For ring-opening step" evidence="4">
    <location>
        <position position="140"/>
    </location>
</feature>
<dbReference type="EC" id="3.5.99.6" evidence="4"/>
<reference evidence="6 7" key="1">
    <citation type="submission" date="2017-12" db="EMBL/GenBank/DDBJ databases">
        <title>Mesoplasma syrphidae YJS, Complete Genome.</title>
        <authorList>
            <person name="Knight T.F."/>
            <person name="Citino T."/>
            <person name="Rubinstein R."/>
            <person name="Neuschaefer Z."/>
        </authorList>
    </citation>
    <scope>NUCLEOTIDE SEQUENCE [LARGE SCALE GENOMIC DNA]</scope>
    <source>
        <strain evidence="6 7">YJS</strain>
    </source>
</reference>
<comment type="catalytic activity">
    <reaction evidence="1 4">
        <text>alpha-D-glucosamine 6-phosphate + H2O = beta-D-fructose 6-phosphate + NH4(+)</text>
        <dbReference type="Rhea" id="RHEA:12172"/>
        <dbReference type="ChEBI" id="CHEBI:15377"/>
        <dbReference type="ChEBI" id="CHEBI:28938"/>
        <dbReference type="ChEBI" id="CHEBI:57634"/>
        <dbReference type="ChEBI" id="CHEBI:75989"/>
        <dbReference type="EC" id="3.5.99.6"/>
    </reaction>
</comment>
<dbReference type="InterPro" id="IPR018321">
    <property type="entry name" value="Glucosamine6P_isomerase_CS"/>
</dbReference>
<organism evidence="6 7">
    <name type="scientific">Mesoplasma syrphidae</name>
    <dbReference type="NCBI Taxonomy" id="225999"/>
    <lineage>
        <taxon>Bacteria</taxon>
        <taxon>Bacillati</taxon>
        <taxon>Mycoplasmatota</taxon>
        <taxon>Mollicutes</taxon>
        <taxon>Entomoplasmatales</taxon>
        <taxon>Entomoplasmataceae</taxon>
        <taxon>Mesoplasma</taxon>
    </lineage>
</organism>
<dbReference type="OrthoDB" id="9791139at2"/>
<dbReference type="GO" id="GO:0019262">
    <property type="term" value="P:N-acetylneuraminate catabolic process"/>
    <property type="evidence" value="ECO:0007669"/>
    <property type="project" value="UniProtKB-UniRule"/>
</dbReference>
<dbReference type="GO" id="GO:0006046">
    <property type="term" value="P:N-acetylglucosamine catabolic process"/>
    <property type="evidence" value="ECO:0007669"/>
    <property type="project" value="UniProtKB-UniRule"/>
</dbReference>
<dbReference type="CDD" id="cd01399">
    <property type="entry name" value="GlcN6P_deaminase"/>
    <property type="match status" value="1"/>
</dbReference>
<dbReference type="PROSITE" id="PS01161">
    <property type="entry name" value="GLC_GALNAC_ISOMERASE"/>
    <property type="match status" value="1"/>
</dbReference>
<comment type="pathway">
    <text evidence="4">Amino-sugar metabolism; N-acetylneuraminate degradation; D-fructose 6-phosphate from N-acetylneuraminate: step 5/5.</text>
</comment>
<evidence type="ECO:0000256" key="1">
    <source>
        <dbReference type="ARBA" id="ARBA00000644"/>
    </source>
</evidence>
<dbReference type="GO" id="GO:0005737">
    <property type="term" value="C:cytoplasm"/>
    <property type="evidence" value="ECO:0007669"/>
    <property type="project" value="TreeGrafter"/>
</dbReference>